<accession>A0A1U7V8X5</accession>
<dbReference type="Gene3D" id="3.30.420.10">
    <property type="entry name" value="Ribonuclease H-like superfamily/Ribonuclease H"/>
    <property type="match status" value="1"/>
</dbReference>
<dbReference type="Pfam" id="PF13456">
    <property type="entry name" value="RVT_3"/>
    <property type="match status" value="1"/>
</dbReference>
<reference evidence="3" key="2">
    <citation type="submission" date="2025-08" db="UniProtKB">
        <authorList>
            <consortium name="RefSeq"/>
        </authorList>
    </citation>
    <scope>IDENTIFICATION</scope>
    <source>
        <tissue evidence="3">Leaf</tissue>
    </source>
</reference>
<dbReference type="InterPro" id="IPR002156">
    <property type="entry name" value="RNaseH_domain"/>
</dbReference>
<dbReference type="InterPro" id="IPR044730">
    <property type="entry name" value="RNase_H-like_dom_plant"/>
</dbReference>
<dbReference type="GeneID" id="104214810"/>
<dbReference type="InterPro" id="IPR036397">
    <property type="entry name" value="RNaseH_sf"/>
</dbReference>
<gene>
    <name evidence="3" type="primary">LOC104214810</name>
</gene>
<dbReference type="PANTHER" id="PTHR47723">
    <property type="entry name" value="OS05G0353850 PROTEIN"/>
    <property type="match status" value="1"/>
</dbReference>
<dbReference type="GO" id="GO:0004523">
    <property type="term" value="F:RNA-DNA hybrid ribonuclease activity"/>
    <property type="evidence" value="ECO:0007669"/>
    <property type="project" value="InterPro"/>
</dbReference>
<dbReference type="SUPFAM" id="SSF53098">
    <property type="entry name" value="Ribonuclease H-like"/>
    <property type="match status" value="1"/>
</dbReference>
<dbReference type="RefSeq" id="XP_009762833.1">
    <property type="nucleotide sequence ID" value="XM_009764531.1"/>
</dbReference>
<dbReference type="PANTHER" id="PTHR47723:SF23">
    <property type="entry name" value="REVERSE TRANSCRIPTASE-LIKE PROTEIN"/>
    <property type="match status" value="1"/>
</dbReference>
<dbReference type="AlphaFoldDB" id="A0A1U7V8X5"/>
<reference evidence="2" key="1">
    <citation type="journal article" date="2013" name="Genome Biol.">
        <title>Reference genomes and transcriptomes of Nicotiana sylvestris and Nicotiana tomentosiformis.</title>
        <authorList>
            <person name="Sierro N."/>
            <person name="Battey J.N."/>
            <person name="Ouadi S."/>
            <person name="Bovet L."/>
            <person name="Goepfert S."/>
            <person name="Bakaher N."/>
            <person name="Peitsch M.C."/>
            <person name="Ivanov N.V."/>
        </authorList>
    </citation>
    <scope>NUCLEOTIDE SEQUENCE [LARGE SCALE GENOMIC DNA]</scope>
</reference>
<proteinExistence type="predicted"/>
<feature type="domain" description="RNase H type-1" evidence="1">
    <location>
        <begin position="44"/>
        <end position="126"/>
    </location>
</feature>
<dbReference type="InterPro" id="IPR012337">
    <property type="entry name" value="RNaseH-like_sf"/>
</dbReference>
<name>A0A1U7V8X5_NICSY</name>
<dbReference type="CDD" id="cd06222">
    <property type="entry name" value="RNase_H_like"/>
    <property type="match status" value="1"/>
</dbReference>
<sequence>MFNILMFYNKPGNITSSRKNPLQKTRILIEIRWIKPPPNTIKLNIDEAFSKYTLEAGLGGVFRNNNGDWIVSYCKSTYDSSVKYCELMALHEGLKIAQELGFSKNEIETDSTDAISLLNDNNPNISNLILNVGG</sequence>
<dbReference type="KEGG" id="nsy:104214810"/>
<organism evidence="2 3">
    <name type="scientific">Nicotiana sylvestris</name>
    <name type="common">Wood tobacco</name>
    <name type="synonym">South American tobacco</name>
    <dbReference type="NCBI Taxonomy" id="4096"/>
    <lineage>
        <taxon>Eukaryota</taxon>
        <taxon>Viridiplantae</taxon>
        <taxon>Streptophyta</taxon>
        <taxon>Embryophyta</taxon>
        <taxon>Tracheophyta</taxon>
        <taxon>Spermatophyta</taxon>
        <taxon>Magnoliopsida</taxon>
        <taxon>eudicotyledons</taxon>
        <taxon>Gunneridae</taxon>
        <taxon>Pentapetalae</taxon>
        <taxon>asterids</taxon>
        <taxon>lamiids</taxon>
        <taxon>Solanales</taxon>
        <taxon>Solanaceae</taxon>
        <taxon>Nicotianoideae</taxon>
        <taxon>Nicotianeae</taxon>
        <taxon>Nicotiana</taxon>
    </lineage>
</organism>
<evidence type="ECO:0000313" key="2">
    <source>
        <dbReference type="Proteomes" id="UP000189701"/>
    </source>
</evidence>
<evidence type="ECO:0000313" key="3">
    <source>
        <dbReference type="RefSeq" id="XP_009762833.1"/>
    </source>
</evidence>
<protein>
    <submittedName>
        <fullName evidence="3">Uncharacterized protein LOC104214810</fullName>
    </submittedName>
</protein>
<evidence type="ECO:0000259" key="1">
    <source>
        <dbReference type="Pfam" id="PF13456"/>
    </source>
</evidence>
<dbReference type="InterPro" id="IPR053151">
    <property type="entry name" value="RNase_H-like"/>
</dbReference>
<dbReference type="GO" id="GO:0003676">
    <property type="term" value="F:nucleic acid binding"/>
    <property type="evidence" value="ECO:0007669"/>
    <property type="project" value="InterPro"/>
</dbReference>
<dbReference type="Proteomes" id="UP000189701">
    <property type="component" value="Unplaced"/>
</dbReference>
<keyword evidence="2" id="KW-1185">Reference proteome</keyword>